<gene>
    <name evidence="2" type="ORF">SAMN04488239_10166</name>
</gene>
<accession>A0A1G6IC14</accession>
<name>A0A1G6IC14_9RHOB</name>
<sequence length="63" mass="6557">MSQTKVRLCHARRMPTGRSGGMLASRPAPASGASVKRGGTGRGLVSFCIGGGRDIALILERDM</sequence>
<dbReference type="EMBL" id="FMZV01000001">
    <property type="protein sequence ID" value="SDC03286.1"/>
    <property type="molecule type" value="Genomic_DNA"/>
</dbReference>
<dbReference type="STRING" id="639004.SAMN04488239_10166"/>
<organism evidence="2 3">
    <name type="scientific">Ruegeria marina</name>
    <dbReference type="NCBI Taxonomy" id="639004"/>
    <lineage>
        <taxon>Bacteria</taxon>
        <taxon>Pseudomonadati</taxon>
        <taxon>Pseudomonadota</taxon>
        <taxon>Alphaproteobacteria</taxon>
        <taxon>Rhodobacterales</taxon>
        <taxon>Roseobacteraceae</taxon>
        <taxon>Ruegeria</taxon>
    </lineage>
</organism>
<feature type="region of interest" description="Disordered" evidence="1">
    <location>
        <begin position="1"/>
        <end position="37"/>
    </location>
</feature>
<proteinExistence type="predicted"/>
<reference evidence="3" key="1">
    <citation type="submission" date="2016-10" db="EMBL/GenBank/DDBJ databases">
        <authorList>
            <person name="Varghese N."/>
            <person name="Submissions S."/>
        </authorList>
    </citation>
    <scope>NUCLEOTIDE SEQUENCE [LARGE SCALE GENOMIC DNA]</scope>
    <source>
        <strain evidence="3">CGMCC 1.9108</strain>
    </source>
</reference>
<evidence type="ECO:0000256" key="1">
    <source>
        <dbReference type="SAM" id="MobiDB-lite"/>
    </source>
</evidence>
<evidence type="ECO:0000313" key="3">
    <source>
        <dbReference type="Proteomes" id="UP000199628"/>
    </source>
</evidence>
<keyword evidence="3" id="KW-1185">Reference proteome</keyword>
<protein>
    <submittedName>
        <fullName evidence="2">Uncharacterized protein</fullName>
    </submittedName>
</protein>
<dbReference type="AlphaFoldDB" id="A0A1G6IC14"/>
<dbReference type="Proteomes" id="UP000199628">
    <property type="component" value="Unassembled WGS sequence"/>
</dbReference>
<dbReference type="RefSeq" id="WP_093026731.1">
    <property type="nucleotide sequence ID" value="NZ_FMZV01000001.1"/>
</dbReference>
<evidence type="ECO:0000313" key="2">
    <source>
        <dbReference type="EMBL" id="SDC03286.1"/>
    </source>
</evidence>